<name>A0AC34RFA2_9BILA</name>
<dbReference type="Proteomes" id="UP000887576">
    <property type="component" value="Unplaced"/>
</dbReference>
<organism evidence="1 2">
    <name type="scientific">Panagrolaimus sp. JU765</name>
    <dbReference type="NCBI Taxonomy" id="591449"/>
    <lineage>
        <taxon>Eukaryota</taxon>
        <taxon>Metazoa</taxon>
        <taxon>Ecdysozoa</taxon>
        <taxon>Nematoda</taxon>
        <taxon>Chromadorea</taxon>
        <taxon>Rhabditida</taxon>
        <taxon>Tylenchina</taxon>
        <taxon>Panagrolaimomorpha</taxon>
        <taxon>Panagrolaimoidea</taxon>
        <taxon>Panagrolaimidae</taxon>
        <taxon>Panagrolaimus</taxon>
    </lineage>
</organism>
<protein>
    <submittedName>
        <fullName evidence="2">PH domain-containing protein</fullName>
    </submittedName>
</protein>
<dbReference type="WBParaSite" id="JU765_v2.g6249.t1">
    <property type="protein sequence ID" value="JU765_v2.g6249.t1"/>
    <property type="gene ID" value="JU765_v2.g6249"/>
</dbReference>
<evidence type="ECO:0000313" key="2">
    <source>
        <dbReference type="WBParaSite" id="JU765_v2.g6249.t1"/>
    </source>
</evidence>
<reference evidence="2" key="1">
    <citation type="submission" date="2022-11" db="UniProtKB">
        <authorList>
            <consortium name="WormBaseParasite"/>
        </authorList>
    </citation>
    <scope>IDENTIFICATION</scope>
</reference>
<proteinExistence type="predicted"/>
<sequence length="2165" mass="248502">MDASSKESDLQTFYSQASFYRRNENEKQFVIDTLDKQIEVTKEDCEKLEKTITNFENQDQSITTQLNKKRRNLGDLYVKKLLLTSEEAPFTAFYSTFRPFFEKSDTTTGTTSKMESKEKHENPNNQTNVENSEISAKDNEFYEENPPGNPQTIDQPEIEPVETEPVETEPVETETVQTTLDEQLSNAADSIVEQVFQEHAFEHLRSDTNLKRTPEMETLYEPGLENLDIETEPQPRSSSSPHFETFYNDSVDPRFEMISPTQENEHANLHELHGNLIQAVDDSIQILSKAVETANEQPTSNEPTIWRQVLVSQPLRPPIPVVEIDECPEPDPDNDEYVIYEDPAKSAKVSETNQVEFENKEKNSLVETEIKPETTVLQESGFNESTEQEVHVTESVPSPITDVEVIEYQESAPDNQEHVIQEVDAHGNSADSEEEKEDQKTADIEKQNEPEETTILETESITESSATPQPSIWHQVHVSQPPRPFVSETEAYENPQSTDEQEHLQETTEVEEIQQNEPAPSHEKIQPTIWFKTHVSQPERHISTKDDSEIQQVTQQEPQLISNIDAEHSSEESTPNSSLDEPNVEEKLKSQLASLIESRESERHGQILEENKVQPPESSPPVSPIDHSSKAEESEEEEEWVHEPEETIYHSIPISQLQEKLVWRQIHVEQPQRNFESHNIHQNQESEKSEPNWKITHVSQYDRPTVAEPESTWHQVHVNKHERSDVIQPKQEFGKQETILKHSIYNKYETENKSKSTTVRQGIGYGWFKELEQEVIAEENVENKNNVRSSAMNAWRSPDHPKSFAPNLTEEHQADKSINQHFQSNVATEIEPEQKSSPTKANASDEEYEMVPHVYHYVQSNIVDPDDDGKVYTHDIREVTLKIQDPIVEKTPSGKESRVDVDMKIIMSKDAKVERNAAVSQNEYIRLPKATSIPEPTSEHHHEAKIVPQEPPQYETRRTETSQKPQKVFNRYEDDDIQIEKPQPGPNQKIKVTYGSGYDYFKEIEKSTIKDEERISPIASVRASTDRGWQSPEAEETTTPAPRFDIVYSPEKPKPWGITPECRMQQTIIDEKQKIPSPTKDESSLAFQTQKFALMEIETTEARSSPKSIIKERISPSADLRHSPLSEQLTPSKSAKSVRFNDSTMVKEIFQVTEKHSEDQTETVDQFAAVKITRNQMSKSALPSTPPPPWSPNVWKQNQTAFEPRKEYQTPEWVKYVTPAKNDKSPDQVDFEGQALPHRRYEPQSNYVPRRIDAKNEKVPNWRSSKDDESSGDHPHHVDIADIDVHEQLALQEQQKQQEIKEKKQSVVITKKTGTIYQQYTSNLESEKSEEVKKSVNETPEQQLIQIKIPRSPVTPTPPSTPTTIEPIPAPKMSRSVFKQLEKTIAQEEIQKTAQHQKEKEKLEEKKKITEESLIYPGRRPKGGVSFYETDTTETVVKTKPHERKYFIQPTVEPKKVTFTRLVMPRETSNDQLKKAEVEKIEFSGTSSTHTGFESFHQSSITTNTAKYSNFERPEYSKSLKFESLDQNVEDFRLSKTFTHFNEASKERQELAKKKLFEREESFDKSVPIFVKPPTPARSKYQRFQTKEEPKLFESEFIFKYLLHPKLSSSKKQYKIMPELEDGFVDLNVNGYLKESESDFLNKWDPNELLHSLYKVDYSPRIEQKRSKFRNMEGHLEIPNDEITVPEVEKEWKKVYFRTKDSRLQWFASKYADEHPIGDISLCDAEIIPNREDFTITVIAKAEPAKTKIIVRVPSQLFEKWRQALLSHRDSNILDAYVQPIPPPIPHFTEKILLVEFGTCSVRGGLLTNKPSLPQSFFPAIACVTEDNDVFVGYDALKPNVRHNGTLCRPIDSADNSYERYKLNKDVFNACLDKVIRDLGSRPENYTVLLSIPQNIPNVFISQLLNILLLEQKFKAASIARQPSLILYSYDVTTGIVVDIGERLSIVPVIDEYIVEDAIVSLPFGAQQIRDNLRKDLKDKNNGLYSYQSSVEHTLLRYVVEHGCYVAADFDEEQKTETVVDYTGFHLPANVEQKVVIDESRFHATEGLFNPAKWGLEMKGLHQLIHDAIQSSPIDSRRTLYKNIYLSGGTSLLHGMAERIENEIAKLVPGTIQVKVHMSPWRYHAAYLGAQVIASGKLFNKCCATKTNLSEYLKAFETSAYANGN</sequence>
<accession>A0AC34RFA2</accession>
<evidence type="ECO:0000313" key="1">
    <source>
        <dbReference type="Proteomes" id="UP000887576"/>
    </source>
</evidence>